<reference evidence="2 3" key="1">
    <citation type="journal article" date="2014" name="PLoS Genet.">
        <title>Phylogenetically driven sequencing of extremely halophilic archaea reveals strategies for static and dynamic osmo-response.</title>
        <authorList>
            <person name="Becker E.A."/>
            <person name="Seitzer P.M."/>
            <person name="Tritt A."/>
            <person name="Larsen D."/>
            <person name="Krusor M."/>
            <person name="Yao A.I."/>
            <person name="Wu D."/>
            <person name="Madern D."/>
            <person name="Eisen J.A."/>
            <person name="Darling A.E."/>
            <person name="Facciotti M.T."/>
        </authorList>
    </citation>
    <scope>NUCLEOTIDE SEQUENCE [LARGE SCALE GENOMIC DNA]</scope>
    <source>
        <strain evidence="2 3">JCM 13557</strain>
    </source>
</reference>
<protein>
    <recommendedName>
        <fullName evidence="1">Halobacterial output domain-containing protein</fullName>
    </recommendedName>
</protein>
<dbReference type="InterPro" id="IPR040624">
    <property type="entry name" value="HalOD1"/>
</dbReference>
<dbReference type="Pfam" id="PF18545">
    <property type="entry name" value="HalOD1"/>
    <property type="match status" value="1"/>
</dbReference>
<name>M0K473_9EURY</name>
<evidence type="ECO:0000313" key="3">
    <source>
        <dbReference type="Proteomes" id="UP000011623"/>
    </source>
</evidence>
<organism evidence="2 3">
    <name type="scientific">Haloarcula amylolytica JCM 13557</name>
    <dbReference type="NCBI Taxonomy" id="1227452"/>
    <lineage>
        <taxon>Archaea</taxon>
        <taxon>Methanobacteriati</taxon>
        <taxon>Methanobacteriota</taxon>
        <taxon>Stenosarchaea group</taxon>
        <taxon>Halobacteria</taxon>
        <taxon>Halobacteriales</taxon>
        <taxon>Haloarculaceae</taxon>
        <taxon>Haloarcula</taxon>
    </lineage>
</organism>
<sequence length="78" mass="8779">MSADMSEIIIGEIIEAVSEVEKTNSESMDMCLHRDVSTEAIQRLVAHESDAWRLQFETENHVVEVTGNDTILIDGEQM</sequence>
<dbReference type="AlphaFoldDB" id="M0K473"/>
<comment type="caution">
    <text evidence="2">The sequence shown here is derived from an EMBL/GenBank/DDBJ whole genome shotgun (WGS) entry which is preliminary data.</text>
</comment>
<keyword evidence="3" id="KW-1185">Reference proteome</keyword>
<dbReference type="Proteomes" id="UP000011623">
    <property type="component" value="Unassembled WGS sequence"/>
</dbReference>
<accession>M0K473</accession>
<dbReference type="EMBL" id="AOLW01000062">
    <property type="protein sequence ID" value="EMA14655.1"/>
    <property type="molecule type" value="Genomic_DNA"/>
</dbReference>
<evidence type="ECO:0000259" key="1">
    <source>
        <dbReference type="Pfam" id="PF18545"/>
    </source>
</evidence>
<evidence type="ECO:0000313" key="2">
    <source>
        <dbReference type="EMBL" id="EMA14655.1"/>
    </source>
</evidence>
<feature type="domain" description="Halobacterial output" evidence="1">
    <location>
        <begin position="12"/>
        <end position="74"/>
    </location>
</feature>
<proteinExistence type="predicted"/>
<gene>
    <name evidence="2" type="ORF">C442_19921</name>
</gene>
<dbReference type="RefSeq" id="WP_008313537.1">
    <property type="nucleotide sequence ID" value="NZ_AOLW01000062.1"/>
</dbReference>